<organism evidence="10 11">
    <name type="scientific">Belliella baltica (strain DSM 15883 / CIP 108006 / LMG 21964 / BA134)</name>
    <dbReference type="NCBI Taxonomy" id="866536"/>
    <lineage>
        <taxon>Bacteria</taxon>
        <taxon>Pseudomonadati</taxon>
        <taxon>Bacteroidota</taxon>
        <taxon>Cytophagia</taxon>
        <taxon>Cytophagales</taxon>
        <taxon>Cyclobacteriaceae</taxon>
        <taxon>Belliella</taxon>
    </lineage>
</organism>
<dbReference type="Pfam" id="PF13520">
    <property type="entry name" value="AA_permease_2"/>
    <property type="match status" value="1"/>
</dbReference>
<evidence type="ECO:0000313" key="10">
    <source>
        <dbReference type="EMBL" id="AFL84235.1"/>
    </source>
</evidence>
<dbReference type="HOGENOM" id="CLU_007946_15_12_10"/>
<feature type="transmembrane region" description="Helical" evidence="9">
    <location>
        <begin position="86"/>
        <end position="114"/>
    </location>
</feature>
<dbReference type="GO" id="GO:0005886">
    <property type="term" value="C:plasma membrane"/>
    <property type="evidence" value="ECO:0007669"/>
    <property type="project" value="UniProtKB-SubCell"/>
</dbReference>
<reference evidence="11" key="1">
    <citation type="submission" date="2012-06" db="EMBL/GenBank/DDBJ databases">
        <title>The complete genome of Belliella baltica DSM 15883.</title>
        <authorList>
            <person name="Lucas S."/>
            <person name="Copeland A."/>
            <person name="Lapidus A."/>
            <person name="Goodwin L."/>
            <person name="Pitluck S."/>
            <person name="Peters L."/>
            <person name="Mikhailova N."/>
            <person name="Davenport K."/>
            <person name="Kyrpides N."/>
            <person name="Mavromatis K."/>
            <person name="Pagani I."/>
            <person name="Ivanova N."/>
            <person name="Ovchinnikova G."/>
            <person name="Zeytun A."/>
            <person name="Detter J.C."/>
            <person name="Han C."/>
            <person name="Land M."/>
            <person name="Hauser L."/>
            <person name="Markowitz V."/>
            <person name="Cheng J.-F."/>
            <person name="Hugenholtz P."/>
            <person name="Woyke T."/>
            <person name="Wu D."/>
            <person name="Tindall B."/>
            <person name="Pomrenke H."/>
            <person name="Brambilla E."/>
            <person name="Klenk H.-P."/>
            <person name="Eisen J.A."/>
        </authorList>
    </citation>
    <scope>NUCLEOTIDE SEQUENCE [LARGE SCALE GENOMIC DNA]</scope>
    <source>
        <strain evidence="11">DSM 15883 / CIP 108006 / LMG 21964 / BA134</strain>
    </source>
</reference>
<keyword evidence="4" id="KW-1003">Cell membrane</keyword>
<comment type="function">
    <text evidence="8">Major component of the acid-resistance (AR) system allowing enteric pathogens to survive the acidic environment in the stomach. Exchanges extracellular arginine for its intracellular decarboxylation product agmatine (Agm) thereby expelling intracellular protons. Probably undergoes several conformational states in order to translocate the substrate across the membrane; keeps the substrate accessible to only 1 side of the membrane at a time by opening and closing 3 membrane-internal gates.</text>
</comment>
<keyword evidence="7 9" id="KW-0472">Membrane</keyword>
<gene>
    <name evidence="10" type="ordered locus">Belba_1629</name>
</gene>
<evidence type="ECO:0000256" key="3">
    <source>
        <dbReference type="ARBA" id="ARBA00021069"/>
    </source>
</evidence>
<comment type="similarity">
    <text evidence="2">Belongs to the amino acid-polyamine-organocation (APC) superfamily. Basic amino acid/polyamine antiporter (APA) (TC 2.A.3.2) family.</text>
</comment>
<dbReference type="InterPro" id="IPR002293">
    <property type="entry name" value="AA/rel_permease1"/>
</dbReference>
<name>I3Z4R7_BELBD</name>
<dbReference type="eggNOG" id="COG0531">
    <property type="taxonomic scope" value="Bacteria"/>
</dbReference>
<evidence type="ECO:0000256" key="9">
    <source>
        <dbReference type="SAM" id="Phobius"/>
    </source>
</evidence>
<feature type="transmembrane region" description="Helical" evidence="9">
    <location>
        <begin position="126"/>
        <end position="143"/>
    </location>
</feature>
<comment type="subcellular location">
    <subcellularLocation>
        <location evidence="1">Cell membrane</location>
        <topology evidence="1">Multi-pass membrane protein</topology>
    </subcellularLocation>
</comment>
<feature type="transmembrane region" description="Helical" evidence="9">
    <location>
        <begin position="155"/>
        <end position="175"/>
    </location>
</feature>
<dbReference type="GO" id="GO:0022857">
    <property type="term" value="F:transmembrane transporter activity"/>
    <property type="evidence" value="ECO:0007669"/>
    <property type="project" value="InterPro"/>
</dbReference>
<feature type="transmembrane region" description="Helical" evidence="9">
    <location>
        <begin position="266"/>
        <end position="286"/>
    </location>
</feature>
<feature type="transmembrane region" description="Helical" evidence="9">
    <location>
        <begin position="222"/>
        <end position="246"/>
    </location>
</feature>
<dbReference type="STRING" id="866536.Belba_1629"/>
<keyword evidence="11" id="KW-1185">Reference proteome</keyword>
<feature type="transmembrane region" description="Helical" evidence="9">
    <location>
        <begin position="43"/>
        <end position="65"/>
    </location>
</feature>
<dbReference type="Proteomes" id="UP000006050">
    <property type="component" value="Chromosome"/>
</dbReference>
<dbReference type="PANTHER" id="PTHR42770">
    <property type="entry name" value="AMINO ACID TRANSPORTER-RELATED"/>
    <property type="match status" value="1"/>
</dbReference>
<feature type="transmembrane region" description="Helical" evidence="9">
    <location>
        <begin position="344"/>
        <end position="363"/>
    </location>
</feature>
<dbReference type="PIRSF" id="PIRSF006060">
    <property type="entry name" value="AA_transporter"/>
    <property type="match status" value="1"/>
</dbReference>
<evidence type="ECO:0000256" key="6">
    <source>
        <dbReference type="ARBA" id="ARBA00022989"/>
    </source>
</evidence>
<dbReference type="InterPro" id="IPR050367">
    <property type="entry name" value="APC_superfamily"/>
</dbReference>
<evidence type="ECO:0000256" key="8">
    <source>
        <dbReference type="ARBA" id="ARBA00045636"/>
    </source>
</evidence>
<feature type="transmembrane region" description="Helical" evidence="9">
    <location>
        <begin position="407"/>
        <end position="424"/>
    </location>
</feature>
<evidence type="ECO:0000256" key="2">
    <source>
        <dbReference type="ARBA" id="ARBA00008220"/>
    </source>
</evidence>
<dbReference type="AlphaFoldDB" id="I3Z4R7"/>
<evidence type="ECO:0000256" key="1">
    <source>
        <dbReference type="ARBA" id="ARBA00004651"/>
    </source>
</evidence>
<dbReference type="Gene3D" id="1.20.1740.10">
    <property type="entry name" value="Amino acid/polyamine transporter I"/>
    <property type="match status" value="1"/>
</dbReference>
<protein>
    <recommendedName>
        <fullName evidence="3">Arginine/agmatine antiporter</fullName>
    </recommendedName>
</protein>
<evidence type="ECO:0000256" key="7">
    <source>
        <dbReference type="ARBA" id="ARBA00023136"/>
    </source>
</evidence>
<sequence length="428" mass="46997">MKNPLSLKRGIQRWDLVFLIINSVIGAGIFALPAKVFALSGTYSILAFLVCAFVMMVLILVFAEVSSRFEQTGGPYLYVYKAFGSIPAFVIGWLLMLTRLFSYATLINLLVLYLSFFSEAFNQPEVRVGMILLITVLITYFNWIGIKNTAKVSNILTIAKLFPLLVFILIGLFFIDFENFKDGPTPTLNDFSAASLLLIFAFGGFEAGLVNSGEIVNPKKNLPFGLITASAVIAGIYILIQVVSIGTLPELASSDKPLADAATRFMGWWGGVFITIGAVISILGTLNVQILSGSRLPYALSEEDQLPKIFGKIHPKFATPYISLLFFSGLVAFVAIFWGFMNSLAVSVISRLLLYALVCASLIKLRKNQPSSKKFFKIRYGNQMAIAGILLTVWLLSGTQAEEIIDTLIWTGAGLVIFMVHSLTKKRG</sequence>
<proteinExistence type="inferred from homology"/>
<feature type="transmembrane region" description="Helical" evidence="9">
    <location>
        <begin position="318"/>
        <end position="338"/>
    </location>
</feature>
<feature type="transmembrane region" description="Helical" evidence="9">
    <location>
        <begin position="16"/>
        <end position="37"/>
    </location>
</feature>
<keyword evidence="5 9" id="KW-0812">Transmembrane</keyword>
<feature type="transmembrane region" description="Helical" evidence="9">
    <location>
        <begin position="384"/>
        <end position="401"/>
    </location>
</feature>
<accession>I3Z4R7</accession>
<evidence type="ECO:0000256" key="5">
    <source>
        <dbReference type="ARBA" id="ARBA00022692"/>
    </source>
</evidence>
<dbReference type="RefSeq" id="WP_014772220.1">
    <property type="nucleotide sequence ID" value="NC_018010.1"/>
</dbReference>
<dbReference type="PANTHER" id="PTHR42770:SF18">
    <property type="entry name" value="ARGININE_AGMATINE ANTIPORTER"/>
    <property type="match status" value="1"/>
</dbReference>
<dbReference type="EMBL" id="CP003281">
    <property type="protein sequence ID" value="AFL84235.1"/>
    <property type="molecule type" value="Genomic_DNA"/>
</dbReference>
<feature type="transmembrane region" description="Helical" evidence="9">
    <location>
        <begin position="191"/>
        <end position="210"/>
    </location>
</feature>
<evidence type="ECO:0000256" key="4">
    <source>
        <dbReference type="ARBA" id="ARBA00022475"/>
    </source>
</evidence>
<keyword evidence="6 9" id="KW-1133">Transmembrane helix</keyword>
<dbReference type="KEGG" id="bbd:Belba_1629"/>
<evidence type="ECO:0000313" key="11">
    <source>
        <dbReference type="Proteomes" id="UP000006050"/>
    </source>
</evidence>